<name>R7TKE9_CAPTE</name>
<evidence type="ECO:0000313" key="2">
    <source>
        <dbReference type="EMBL" id="ELT92016.1"/>
    </source>
</evidence>
<dbReference type="HOGENOM" id="CLU_1526634_0_0_1"/>
<proteinExistence type="predicted"/>
<gene>
    <name evidence="2" type="ORF">CAPTEDRAFT_209340</name>
</gene>
<dbReference type="PANTHER" id="PTHR47331">
    <property type="entry name" value="PHD-TYPE DOMAIN-CONTAINING PROTEIN"/>
    <property type="match status" value="1"/>
</dbReference>
<evidence type="ECO:0000313" key="3">
    <source>
        <dbReference type="EnsemblMetazoa" id="CapteP209340"/>
    </source>
</evidence>
<dbReference type="AlphaFoldDB" id="R7TKE9"/>
<keyword evidence="4" id="KW-1185">Reference proteome</keyword>
<evidence type="ECO:0000259" key="1">
    <source>
        <dbReference type="Pfam" id="PF18701"/>
    </source>
</evidence>
<dbReference type="EMBL" id="AMQN01013553">
    <property type="status" value="NOT_ANNOTATED_CDS"/>
    <property type="molecule type" value="Genomic_DNA"/>
</dbReference>
<dbReference type="Proteomes" id="UP000014760">
    <property type="component" value="Unassembled WGS sequence"/>
</dbReference>
<dbReference type="EnsemblMetazoa" id="CapteT209340">
    <property type="protein sequence ID" value="CapteP209340"/>
    <property type="gene ID" value="CapteG209340"/>
</dbReference>
<dbReference type="PANTHER" id="PTHR47331:SF1">
    <property type="entry name" value="GAG-LIKE PROTEIN"/>
    <property type="match status" value="1"/>
</dbReference>
<accession>R7TKE9</accession>
<sequence length="176" mass="19887">MARVLDEIGLLHVGGRLDKSKLCFDSKHPIIFLPRHHKWATVLQNLAVSDVILLKDEVAARNEWPLCLVEEFESDDHGFVRSVLIRCEGKVIKTGSVLFHCVLTVLSLAPPSSWYFGQSSGKVQLACSGIDPDSLNNTHFGENHTFASKKLRKSQFCLSYQYDQHNTHCDYRGYVV</sequence>
<dbReference type="EMBL" id="KB310292">
    <property type="protein sequence ID" value="ELT92016.1"/>
    <property type="molecule type" value="Genomic_DNA"/>
</dbReference>
<evidence type="ECO:0000313" key="4">
    <source>
        <dbReference type="Proteomes" id="UP000014760"/>
    </source>
</evidence>
<reference evidence="4" key="1">
    <citation type="submission" date="2012-12" db="EMBL/GenBank/DDBJ databases">
        <authorList>
            <person name="Hellsten U."/>
            <person name="Grimwood J."/>
            <person name="Chapman J.A."/>
            <person name="Shapiro H."/>
            <person name="Aerts A."/>
            <person name="Otillar R.P."/>
            <person name="Terry A.Y."/>
            <person name="Boore J.L."/>
            <person name="Simakov O."/>
            <person name="Marletaz F."/>
            <person name="Cho S.-J."/>
            <person name="Edsinger-Gonzales E."/>
            <person name="Havlak P."/>
            <person name="Kuo D.-H."/>
            <person name="Larsson T."/>
            <person name="Lv J."/>
            <person name="Arendt D."/>
            <person name="Savage R."/>
            <person name="Osoegawa K."/>
            <person name="de Jong P."/>
            <person name="Lindberg D.R."/>
            <person name="Seaver E.C."/>
            <person name="Weisblat D.A."/>
            <person name="Putnam N.H."/>
            <person name="Grigoriev I.V."/>
            <person name="Rokhsar D.S."/>
        </authorList>
    </citation>
    <scope>NUCLEOTIDE SEQUENCE</scope>
    <source>
        <strain evidence="4">I ESC-2004</strain>
    </source>
</reference>
<feature type="domain" description="DUF5641" evidence="1">
    <location>
        <begin position="34"/>
        <end position="93"/>
    </location>
</feature>
<reference evidence="3" key="3">
    <citation type="submission" date="2015-06" db="UniProtKB">
        <authorList>
            <consortium name="EnsemblMetazoa"/>
        </authorList>
    </citation>
    <scope>IDENTIFICATION</scope>
</reference>
<dbReference type="Pfam" id="PF18701">
    <property type="entry name" value="DUF5641"/>
    <property type="match status" value="1"/>
</dbReference>
<organism evidence="2">
    <name type="scientific">Capitella teleta</name>
    <name type="common">Polychaete worm</name>
    <dbReference type="NCBI Taxonomy" id="283909"/>
    <lineage>
        <taxon>Eukaryota</taxon>
        <taxon>Metazoa</taxon>
        <taxon>Spiralia</taxon>
        <taxon>Lophotrochozoa</taxon>
        <taxon>Annelida</taxon>
        <taxon>Polychaeta</taxon>
        <taxon>Sedentaria</taxon>
        <taxon>Scolecida</taxon>
        <taxon>Capitellidae</taxon>
        <taxon>Capitella</taxon>
    </lineage>
</organism>
<dbReference type="InterPro" id="IPR040676">
    <property type="entry name" value="DUF5641"/>
</dbReference>
<reference evidence="2 4" key="2">
    <citation type="journal article" date="2013" name="Nature">
        <title>Insights into bilaterian evolution from three spiralian genomes.</title>
        <authorList>
            <person name="Simakov O."/>
            <person name="Marletaz F."/>
            <person name="Cho S.J."/>
            <person name="Edsinger-Gonzales E."/>
            <person name="Havlak P."/>
            <person name="Hellsten U."/>
            <person name="Kuo D.H."/>
            <person name="Larsson T."/>
            <person name="Lv J."/>
            <person name="Arendt D."/>
            <person name="Savage R."/>
            <person name="Osoegawa K."/>
            <person name="de Jong P."/>
            <person name="Grimwood J."/>
            <person name="Chapman J.A."/>
            <person name="Shapiro H."/>
            <person name="Aerts A."/>
            <person name="Otillar R.P."/>
            <person name="Terry A.Y."/>
            <person name="Boore J.L."/>
            <person name="Grigoriev I.V."/>
            <person name="Lindberg D.R."/>
            <person name="Seaver E.C."/>
            <person name="Weisblat D.A."/>
            <person name="Putnam N.H."/>
            <person name="Rokhsar D.S."/>
        </authorList>
    </citation>
    <scope>NUCLEOTIDE SEQUENCE</scope>
    <source>
        <strain evidence="2 4">I ESC-2004</strain>
    </source>
</reference>
<dbReference type="OrthoDB" id="10061219at2759"/>
<protein>
    <recommendedName>
        <fullName evidence="1">DUF5641 domain-containing protein</fullName>
    </recommendedName>
</protein>